<name>A0AC34F124_9BILA</name>
<protein>
    <submittedName>
        <fullName evidence="2">BLOC-1-related complex subunit 7</fullName>
    </submittedName>
</protein>
<dbReference type="WBParaSite" id="ES5_v2.g10724.t1">
    <property type="protein sequence ID" value="ES5_v2.g10724.t1"/>
    <property type="gene ID" value="ES5_v2.g10724"/>
</dbReference>
<evidence type="ECO:0000313" key="2">
    <source>
        <dbReference type="WBParaSite" id="ES5_v2.g10724.t1"/>
    </source>
</evidence>
<evidence type="ECO:0000313" key="1">
    <source>
        <dbReference type="Proteomes" id="UP000887579"/>
    </source>
</evidence>
<accession>A0AC34F124</accession>
<organism evidence="1 2">
    <name type="scientific">Panagrolaimus sp. ES5</name>
    <dbReference type="NCBI Taxonomy" id="591445"/>
    <lineage>
        <taxon>Eukaryota</taxon>
        <taxon>Metazoa</taxon>
        <taxon>Ecdysozoa</taxon>
        <taxon>Nematoda</taxon>
        <taxon>Chromadorea</taxon>
        <taxon>Rhabditida</taxon>
        <taxon>Tylenchina</taxon>
        <taxon>Panagrolaimomorpha</taxon>
        <taxon>Panagrolaimoidea</taxon>
        <taxon>Panagrolaimidae</taxon>
        <taxon>Panagrolaimus</taxon>
    </lineage>
</organism>
<proteinExistence type="predicted"/>
<sequence length="82" mass="9174">MSSRIVLEGKNRLPSRIQDLIVDTGMAVTHIQNNSSSNETLTSIVKNFASLENSIENSSKCLDKMKFEVDKLEKNAVYVQKS</sequence>
<dbReference type="Proteomes" id="UP000887579">
    <property type="component" value="Unplaced"/>
</dbReference>
<reference evidence="2" key="1">
    <citation type="submission" date="2022-11" db="UniProtKB">
        <authorList>
            <consortium name="WormBaseParasite"/>
        </authorList>
    </citation>
    <scope>IDENTIFICATION</scope>
</reference>